<keyword evidence="1" id="KW-1133">Transmembrane helix</keyword>
<keyword evidence="1" id="KW-0812">Transmembrane</keyword>
<name>A0A387H7Y0_9ACTN</name>
<dbReference type="AlphaFoldDB" id="A0A387H7Y0"/>
<dbReference type="KEGG" id="shun:DWB77_01649"/>
<gene>
    <name evidence="2" type="ORF">DWB77_01649</name>
</gene>
<proteinExistence type="predicted"/>
<organism evidence="2 3">
    <name type="scientific">Streptomyces hundungensis</name>
    <dbReference type="NCBI Taxonomy" id="1077946"/>
    <lineage>
        <taxon>Bacteria</taxon>
        <taxon>Bacillati</taxon>
        <taxon>Actinomycetota</taxon>
        <taxon>Actinomycetes</taxon>
        <taxon>Kitasatosporales</taxon>
        <taxon>Streptomycetaceae</taxon>
        <taxon>Streptomyces</taxon>
    </lineage>
</organism>
<evidence type="ECO:0000256" key="1">
    <source>
        <dbReference type="SAM" id="Phobius"/>
    </source>
</evidence>
<feature type="transmembrane region" description="Helical" evidence="1">
    <location>
        <begin position="26"/>
        <end position="49"/>
    </location>
</feature>
<keyword evidence="1" id="KW-0472">Membrane</keyword>
<dbReference type="EMBL" id="CP032698">
    <property type="protein sequence ID" value="AYG79534.1"/>
    <property type="molecule type" value="Genomic_DNA"/>
</dbReference>
<evidence type="ECO:0000313" key="2">
    <source>
        <dbReference type="EMBL" id="AYG79534.1"/>
    </source>
</evidence>
<accession>A0A387H7Y0</accession>
<evidence type="ECO:0000313" key="3">
    <source>
        <dbReference type="Proteomes" id="UP000271554"/>
    </source>
</evidence>
<feature type="transmembrane region" description="Helical" evidence="1">
    <location>
        <begin position="61"/>
        <end position="80"/>
    </location>
</feature>
<sequence>MEIPVENSADATRPAAASTVLRLRRALIWVPLTAIGAAVLWADTTAAVFEGPNGVVAGRVMAVMGLFLLFAAVTFTGYLLRPLRLDVDADAFTVRLPTWLAGRTDWDEVRVVSAVAVRTGAKVRRFLVVDLRSPALPYLSHPRSMYRRLAPVLGRTKGAHGLCFEEQIFDFDATDMLDAVRRLAPAEVIVEDRTAEPADSPWQF</sequence>
<dbReference type="Proteomes" id="UP000271554">
    <property type="component" value="Chromosome"/>
</dbReference>
<reference evidence="2 3" key="1">
    <citation type="submission" date="2018-10" db="EMBL/GenBank/DDBJ databases">
        <title>Relationship between Morphology and Antimicrobial Activity in Streptomyces.</title>
        <authorList>
            <person name="Kang H.J."/>
            <person name="Kim S.B."/>
        </authorList>
    </citation>
    <scope>NUCLEOTIDE SEQUENCE [LARGE SCALE GENOMIC DNA]</scope>
    <source>
        <strain evidence="2 3">BH38</strain>
    </source>
</reference>
<keyword evidence="3" id="KW-1185">Reference proteome</keyword>
<dbReference type="OrthoDB" id="4167785at2"/>
<protein>
    <recommendedName>
        <fullName evidence="4">PH domain-containing protein</fullName>
    </recommendedName>
</protein>
<evidence type="ECO:0008006" key="4">
    <source>
        <dbReference type="Google" id="ProtNLM"/>
    </source>
</evidence>